<gene>
    <name evidence="1" type="ORF">ORJ04_14310</name>
</gene>
<keyword evidence="2" id="KW-1185">Reference proteome</keyword>
<comment type="caution">
    <text evidence="1">The sequence shown here is derived from an EMBL/GenBank/DDBJ whole genome shotgun (WGS) entry which is preliminary data.</text>
</comment>
<accession>A0ABT9I159</accession>
<proteinExistence type="predicted"/>
<evidence type="ECO:0008006" key="3">
    <source>
        <dbReference type="Google" id="ProtNLM"/>
    </source>
</evidence>
<sequence>MVIVDAVSLLQPQPQPTIESLLLRQLLQAYPADYSIVDVSRNRAREWVKTADNACMPWLKKTAARQQDFLFTLPYMIEAALQLVVAADSDALPLLDRLSGNNNTLSLTHLLQLKQAPLLGIELNRTYGNNIDSLVSQRYASWSIYTRTSSSNGTGSMLPMLERGFIDATLEYRKVAERSAMSLRYYAIQEAEPFNLVYFACSKGERGQRVVNLLNE</sequence>
<reference evidence="1 2" key="1">
    <citation type="submission" date="2022-11" db="EMBL/GenBank/DDBJ databases">
        <title>Viruses from the air-sea interface of a natural surface slick.</title>
        <authorList>
            <person name="Rahlff J."/>
            <person name="Holmfeldt K."/>
        </authorList>
    </citation>
    <scope>NUCLEOTIDE SEQUENCE [LARGE SCALE GENOMIC DNA]</scope>
    <source>
        <strain evidence="1 2">SMS4</strain>
    </source>
</reference>
<protein>
    <recommendedName>
        <fullName evidence="3">Solute-binding protein family 3/N-terminal domain-containing protein</fullName>
    </recommendedName>
</protein>
<dbReference type="SUPFAM" id="SSF53850">
    <property type="entry name" value="Periplasmic binding protein-like II"/>
    <property type="match status" value="1"/>
</dbReference>
<evidence type="ECO:0000313" key="2">
    <source>
        <dbReference type="Proteomes" id="UP001231109"/>
    </source>
</evidence>
<evidence type="ECO:0000313" key="1">
    <source>
        <dbReference type="EMBL" id="MDP5137124.1"/>
    </source>
</evidence>
<organism evidence="1 2">
    <name type="scientific">Rheinheimera baltica</name>
    <dbReference type="NCBI Taxonomy" id="67576"/>
    <lineage>
        <taxon>Bacteria</taxon>
        <taxon>Pseudomonadati</taxon>
        <taxon>Pseudomonadota</taxon>
        <taxon>Gammaproteobacteria</taxon>
        <taxon>Chromatiales</taxon>
        <taxon>Chromatiaceae</taxon>
        <taxon>Rheinheimera</taxon>
    </lineage>
</organism>
<dbReference type="EMBL" id="JAPJDZ010000038">
    <property type="protein sequence ID" value="MDP5137124.1"/>
    <property type="molecule type" value="Genomic_DNA"/>
</dbReference>
<dbReference type="RefSeq" id="WP_305976540.1">
    <property type="nucleotide sequence ID" value="NZ_JAPJDZ010000038.1"/>
</dbReference>
<feature type="non-terminal residue" evidence="1">
    <location>
        <position position="216"/>
    </location>
</feature>
<name>A0ABT9I159_9GAMM</name>
<dbReference type="Proteomes" id="UP001231109">
    <property type="component" value="Unassembled WGS sequence"/>
</dbReference>